<accession>L5K850</accession>
<evidence type="ECO:0000313" key="3">
    <source>
        <dbReference type="Proteomes" id="UP000010552"/>
    </source>
</evidence>
<proteinExistence type="predicted"/>
<dbReference type="PANTHER" id="PTHR39231">
    <property type="entry name" value="HISTONE DEACETYLASE COMPLEX SUBUNIT SAP25"/>
    <property type="match status" value="1"/>
</dbReference>
<dbReference type="GO" id="GO:0006355">
    <property type="term" value="P:regulation of DNA-templated transcription"/>
    <property type="evidence" value="ECO:0007669"/>
    <property type="project" value="InterPro"/>
</dbReference>
<gene>
    <name evidence="2" type="ORF">PAL_GLEAN10012089</name>
</gene>
<evidence type="ECO:0000313" key="2">
    <source>
        <dbReference type="EMBL" id="ELK06931.1"/>
    </source>
</evidence>
<organism evidence="2 3">
    <name type="scientific">Pteropus alecto</name>
    <name type="common">Black flying fox</name>
    <dbReference type="NCBI Taxonomy" id="9402"/>
    <lineage>
        <taxon>Eukaryota</taxon>
        <taxon>Metazoa</taxon>
        <taxon>Chordata</taxon>
        <taxon>Craniata</taxon>
        <taxon>Vertebrata</taxon>
        <taxon>Euteleostomi</taxon>
        <taxon>Mammalia</taxon>
        <taxon>Eutheria</taxon>
        <taxon>Laurasiatheria</taxon>
        <taxon>Chiroptera</taxon>
        <taxon>Yinpterochiroptera</taxon>
        <taxon>Pteropodoidea</taxon>
        <taxon>Pteropodidae</taxon>
        <taxon>Pteropodinae</taxon>
        <taxon>Pteropus</taxon>
    </lineage>
</organism>
<dbReference type="AlphaFoldDB" id="L5K850"/>
<feature type="region of interest" description="Disordered" evidence="1">
    <location>
        <begin position="114"/>
        <end position="146"/>
    </location>
</feature>
<sequence length="452" mass="48276">PGGARGTPAGARATWPGNVGARRSGEALCSGAGDLGSHGVPRYCRLLREAGTEWRHRGNQGEARRAGLDARGARVWAQRCCPAFPPDAACCPGLLGGAQVRSRNRRNRAPWRAVTPVRPGPLERKPWGSQEHPRRTGEGHAGGTWGKYNTGGPQCEEISVDHIENGYVQSLPTRHPWPLPWKYSDLDGGNEIYLPTTPSPQPQSPRPSWTRKEHLLTPSPSGLVAEQSSGTSVPLSLQVAWELAPSRMTLLAPWDPNYEAKAGPGLLWGPSCGSGASFSGRTLGHPSFWPLYEAASGRGHRPLAPTIGHQNGKQVPRDAGFPVMCCEDVFLSDPLLPCGQRVPLYLSEAPQQVMGSPKLLLPPPIMSPRVCPTQSPGCSTAWLSGPELIALTGLLQMSQGEPRPSFSGSSMAPTPFAGPPDPISNHPRPSGDPSCPHCTDPSLPWTPDTHCP</sequence>
<feature type="region of interest" description="Disordered" evidence="1">
    <location>
        <begin position="399"/>
        <end position="452"/>
    </location>
</feature>
<name>L5K850_PTEAL</name>
<dbReference type="Gene3D" id="6.10.140.710">
    <property type="match status" value="1"/>
</dbReference>
<dbReference type="InParanoid" id="L5K850"/>
<protein>
    <submittedName>
        <fullName evidence="2">Histone deacetylase complex subunit SAP25</fullName>
    </submittedName>
</protein>
<dbReference type="InterPro" id="IPR029163">
    <property type="entry name" value="SAP25"/>
</dbReference>
<dbReference type="GO" id="GO:0005634">
    <property type="term" value="C:nucleus"/>
    <property type="evidence" value="ECO:0007669"/>
    <property type="project" value="InterPro"/>
</dbReference>
<dbReference type="eggNOG" id="KOG0532">
    <property type="taxonomic scope" value="Eukaryota"/>
</dbReference>
<dbReference type="GO" id="GO:0005737">
    <property type="term" value="C:cytoplasm"/>
    <property type="evidence" value="ECO:0007669"/>
    <property type="project" value="InterPro"/>
</dbReference>
<feature type="region of interest" description="Disordered" evidence="1">
    <location>
        <begin position="195"/>
        <end position="214"/>
    </location>
</feature>
<dbReference type="EMBL" id="KB030994">
    <property type="protein sequence ID" value="ELK06931.1"/>
    <property type="molecule type" value="Genomic_DNA"/>
</dbReference>
<dbReference type="Proteomes" id="UP000010552">
    <property type="component" value="Unassembled WGS sequence"/>
</dbReference>
<evidence type="ECO:0000256" key="1">
    <source>
        <dbReference type="SAM" id="MobiDB-lite"/>
    </source>
</evidence>
<dbReference type="Pfam" id="PF15476">
    <property type="entry name" value="SAP25"/>
    <property type="match status" value="1"/>
</dbReference>
<reference evidence="3" key="1">
    <citation type="journal article" date="2013" name="Science">
        <title>Comparative analysis of bat genomes provides insight into the evolution of flight and immunity.</title>
        <authorList>
            <person name="Zhang G."/>
            <person name="Cowled C."/>
            <person name="Shi Z."/>
            <person name="Huang Z."/>
            <person name="Bishop-Lilly K.A."/>
            <person name="Fang X."/>
            <person name="Wynne J.W."/>
            <person name="Xiong Z."/>
            <person name="Baker M.L."/>
            <person name="Zhao W."/>
            <person name="Tachedjian M."/>
            <person name="Zhu Y."/>
            <person name="Zhou P."/>
            <person name="Jiang X."/>
            <person name="Ng J."/>
            <person name="Yang L."/>
            <person name="Wu L."/>
            <person name="Xiao J."/>
            <person name="Feng Y."/>
            <person name="Chen Y."/>
            <person name="Sun X."/>
            <person name="Zhang Y."/>
            <person name="Marsh G.A."/>
            <person name="Crameri G."/>
            <person name="Broder C.C."/>
            <person name="Frey K.G."/>
            <person name="Wang L.F."/>
            <person name="Wang J."/>
        </authorList>
    </citation>
    <scope>NUCLEOTIDE SEQUENCE [LARGE SCALE GENOMIC DNA]</scope>
</reference>
<keyword evidence="3" id="KW-1185">Reference proteome</keyword>
<dbReference type="PANTHER" id="PTHR39231:SF1">
    <property type="entry name" value="HISTONE DEACETYLASE COMPLEX SUBUNIT SAP25"/>
    <property type="match status" value="1"/>
</dbReference>
<feature type="non-terminal residue" evidence="2">
    <location>
        <position position="1"/>
    </location>
</feature>
<feature type="compositionally biased region" description="Basic and acidic residues" evidence="1">
    <location>
        <begin position="121"/>
        <end position="138"/>
    </location>
</feature>